<dbReference type="GO" id="GO:0003677">
    <property type="term" value="F:DNA binding"/>
    <property type="evidence" value="ECO:0007669"/>
    <property type="project" value="UniProtKB-KW"/>
</dbReference>
<evidence type="ECO:0000256" key="1">
    <source>
        <dbReference type="ARBA" id="ARBA00004123"/>
    </source>
</evidence>
<evidence type="ECO:0000256" key="8">
    <source>
        <dbReference type="SAM" id="MobiDB-lite"/>
    </source>
</evidence>
<keyword evidence="7" id="KW-0544">Nucleosome core</keyword>
<feature type="domain" description="Core Histone H2A/H2B/H3" evidence="9">
    <location>
        <begin position="128"/>
        <end position="219"/>
    </location>
</feature>
<evidence type="ECO:0000256" key="7">
    <source>
        <dbReference type="ARBA" id="ARBA00023269"/>
    </source>
</evidence>
<dbReference type="GO" id="GO:0046982">
    <property type="term" value="F:protein heterodimerization activity"/>
    <property type="evidence" value="ECO:0007669"/>
    <property type="project" value="InterPro"/>
</dbReference>
<dbReference type="SMART" id="SM00428">
    <property type="entry name" value="H3"/>
    <property type="match status" value="1"/>
</dbReference>
<dbReference type="Gene3D" id="1.10.20.10">
    <property type="entry name" value="Histone, subunit A"/>
    <property type="match status" value="1"/>
</dbReference>
<dbReference type="GO" id="GO:0030527">
    <property type="term" value="F:structural constituent of chromatin"/>
    <property type="evidence" value="ECO:0007669"/>
    <property type="project" value="InterPro"/>
</dbReference>
<keyword evidence="5" id="KW-0238">DNA-binding</keyword>
<dbReference type="EMBL" id="GECZ01017756">
    <property type="protein sequence ID" value="JAS52013.1"/>
    <property type="molecule type" value="Transcribed_RNA"/>
</dbReference>
<dbReference type="AlphaFoldDB" id="A0A1B6FPR8"/>
<dbReference type="FunFam" id="1.10.20.10:FF:000085">
    <property type="entry name" value="Histone H3.2"/>
    <property type="match status" value="1"/>
</dbReference>
<dbReference type="GO" id="GO:0005634">
    <property type="term" value="C:nucleus"/>
    <property type="evidence" value="ECO:0007669"/>
    <property type="project" value="UniProtKB-SubCell"/>
</dbReference>
<evidence type="ECO:0000256" key="2">
    <source>
        <dbReference type="ARBA" id="ARBA00004286"/>
    </source>
</evidence>
<dbReference type="CDD" id="cd22911">
    <property type="entry name" value="HFD_H3"/>
    <property type="match status" value="1"/>
</dbReference>
<feature type="compositionally biased region" description="Polar residues" evidence="8">
    <location>
        <begin position="110"/>
        <end position="120"/>
    </location>
</feature>
<accession>A0A1B6FPR8</accession>
<dbReference type="InterPro" id="IPR007125">
    <property type="entry name" value="H2A/H2B/H3"/>
</dbReference>
<feature type="non-terminal residue" evidence="10">
    <location>
        <position position="1"/>
    </location>
</feature>
<proteinExistence type="inferred from homology"/>
<evidence type="ECO:0000256" key="3">
    <source>
        <dbReference type="ARBA" id="ARBA00010343"/>
    </source>
</evidence>
<reference evidence="10" key="1">
    <citation type="submission" date="2015-11" db="EMBL/GenBank/DDBJ databases">
        <title>De novo transcriptome assembly of four potential Pierce s Disease insect vectors from Arizona vineyards.</title>
        <authorList>
            <person name="Tassone E.E."/>
        </authorList>
    </citation>
    <scope>NUCLEOTIDE SEQUENCE</scope>
</reference>
<evidence type="ECO:0000256" key="5">
    <source>
        <dbReference type="ARBA" id="ARBA00023125"/>
    </source>
</evidence>
<evidence type="ECO:0000256" key="6">
    <source>
        <dbReference type="ARBA" id="ARBA00023242"/>
    </source>
</evidence>
<dbReference type="GO" id="GO:0000786">
    <property type="term" value="C:nucleosome"/>
    <property type="evidence" value="ECO:0007669"/>
    <property type="project" value="UniProtKB-KW"/>
</dbReference>
<comment type="similarity">
    <text evidence="3">Belongs to the histone H3 family.</text>
</comment>
<dbReference type="InterPro" id="IPR000164">
    <property type="entry name" value="Histone_H3/CENP-A"/>
</dbReference>
<evidence type="ECO:0000256" key="4">
    <source>
        <dbReference type="ARBA" id="ARBA00022454"/>
    </source>
</evidence>
<dbReference type="InterPro" id="IPR009072">
    <property type="entry name" value="Histone-fold"/>
</dbReference>
<evidence type="ECO:0000259" key="9">
    <source>
        <dbReference type="Pfam" id="PF00125"/>
    </source>
</evidence>
<sequence length="228" mass="26107">FTYHLNFICQPSSVKYFGLRAALPFVDMVRRKSDSLTAVSRKLVAVVAKKKLFTEKTTKRNDTVSSHDLTTSSFDSLADRSVEKSIEKSTSKPRKSLQKPPTAKKKRASVSKNDSANKSNVSKRRFRPGTRALMEIRHLQRSTRLLVPRLPFARLVKEIMMEMHPVGQEPYRIQTSALEALQEFSELYMSQFFEDAVLCAIHARRVTLMPRDIQLARRIRGRLDPING</sequence>
<name>A0A1B6FPR8_9HEMI</name>
<keyword evidence="4" id="KW-0158">Chromosome</keyword>
<dbReference type="PANTHER" id="PTHR45810:SF17">
    <property type="entry name" value="HISTONE H3-LIKE CENTROMERIC PROTEIN A"/>
    <property type="match status" value="1"/>
</dbReference>
<evidence type="ECO:0000313" key="10">
    <source>
        <dbReference type="EMBL" id="JAS52013.1"/>
    </source>
</evidence>
<organism evidence="10">
    <name type="scientific">Cuerna arida</name>
    <dbReference type="NCBI Taxonomy" id="1464854"/>
    <lineage>
        <taxon>Eukaryota</taxon>
        <taxon>Metazoa</taxon>
        <taxon>Ecdysozoa</taxon>
        <taxon>Arthropoda</taxon>
        <taxon>Hexapoda</taxon>
        <taxon>Insecta</taxon>
        <taxon>Pterygota</taxon>
        <taxon>Neoptera</taxon>
        <taxon>Paraneoptera</taxon>
        <taxon>Hemiptera</taxon>
        <taxon>Auchenorrhyncha</taxon>
        <taxon>Membracoidea</taxon>
        <taxon>Cicadellidae</taxon>
        <taxon>Cicadellinae</taxon>
        <taxon>Proconiini</taxon>
        <taxon>Cuerna</taxon>
    </lineage>
</organism>
<protein>
    <recommendedName>
        <fullName evidence="9">Core Histone H2A/H2B/H3 domain-containing protein</fullName>
    </recommendedName>
</protein>
<dbReference type="Pfam" id="PF00125">
    <property type="entry name" value="Histone"/>
    <property type="match status" value="1"/>
</dbReference>
<comment type="subcellular location">
    <subcellularLocation>
        <location evidence="2">Chromosome</location>
    </subcellularLocation>
    <subcellularLocation>
        <location evidence="1">Nucleus</location>
    </subcellularLocation>
</comment>
<dbReference type="PANTHER" id="PTHR45810">
    <property type="entry name" value="HISTONE H3.2"/>
    <property type="match status" value="1"/>
</dbReference>
<feature type="region of interest" description="Disordered" evidence="8">
    <location>
        <begin position="82"/>
        <end position="127"/>
    </location>
</feature>
<gene>
    <name evidence="10" type="ORF">g.11695</name>
</gene>
<dbReference type="PROSITE" id="PS00959">
    <property type="entry name" value="HISTONE_H3_2"/>
    <property type="match status" value="1"/>
</dbReference>
<keyword evidence="6" id="KW-0539">Nucleus</keyword>
<feature type="compositionally biased region" description="Basic residues" evidence="8">
    <location>
        <begin position="91"/>
        <end position="109"/>
    </location>
</feature>
<dbReference type="SUPFAM" id="SSF47113">
    <property type="entry name" value="Histone-fold"/>
    <property type="match status" value="1"/>
</dbReference>